<evidence type="ECO:0000256" key="4">
    <source>
        <dbReference type="ARBA" id="ARBA00022723"/>
    </source>
</evidence>
<evidence type="ECO:0000313" key="8">
    <source>
        <dbReference type="Proteomes" id="UP000095751"/>
    </source>
</evidence>
<evidence type="ECO:0000256" key="1">
    <source>
        <dbReference type="ARBA" id="ARBA00012468"/>
    </source>
</evidence>
<dbReference type="GO" id="GO:0010038">
    <property type="term" value="P:response to metal ion"/>
    <property type="evidence" value="ECO:0007669"/>
    <property type="project" value="InterPro"/>
</dbReference>
<dbReference type="GO" id="GO:0046938">
    <property type="term" value="P:phytochelatin biosynthetic process"/>
    <property type="evidence" value="ECO:0007669"/>
    <property type="project" value="InterPro"/>
</dbReference>
<dbReference type="InterPro" id="IPR040409">
    <property type="entry name" value="PCS-like"/>
</dbReference>
<evidence type="ECO:0000256" key="5">
    <source>
        <dbReference type="SAM" id="MobiDB-lite"/>
    </source>
</evidence>
<keyword evidence="8" id="KW-1185">Reference proteome</keyword>
<dbReference type="PROSITE" id="PS51443">
    <property type="entry name" value="PCS"/>
    <property type="match status" value="1"/>
</dbReference>
<feature type="domain" description="Peptidase C83" evidence="6">
    <location>
        <begin position="22"/>
        <end position="261"/>
    </location>
</feature>
<dbReference type="InParanoid" id="A0A1E7FGF7"/>
<name>A0A1E7FGF7_9STRA</name>
<proteinExistence type="predicted"/>
<dbReference type="OrthoDB" id="448954at2759"/>
<evidence type="ECO:0000256" key="3">
    <source>
        <dbReference type="ARBA" id="ARBA00022679"/>
    </source>
</evidence>
<keyword evidence="3" id="KW-0808">Transferase</keyword>
<dbReference type="Pfam" id="PF05023">
    <property type="entry name" value="Phytochelatin"/>
    <property type="match status" value="1"/>
</dbReference>
<dbReference type="GO" id="GO:0016756">
    <property type="term" value="F:glutathione gamma-glutamylcysteinyltransferase activity"/>
    <property type="evidence" value="ECO:0007669"/>
    <property type="project" value="UniProtKB-EC"/>
</dbReference>
<keyword evidence="4" id="KW-0479">Metal-binding</keyword>
<dbReference type="EC" id="2.3.2.15" evidence="1"/>
<feature type="region of interest" description="Disordered" evidence="5">
    <location>
        <begin position="276"/>
        <end position="298"/>
    </location>
</feature>
<keyword evidence="2" id="KW-0104">Cadmium</keyword>
<dbReference type="AlphaFoldDB" id="A0A1E7FGF7"/>
<dbReference type="InterPro" id="IPR038156">
    <property type="entry name" value="PCS_N_sf"/>
</dbReference>
<dbReference type="Proteomes" id="UP000095751">
    <property type="component" value="Unassembled WGS sequence"/>
</dbReference>
<gene>
    <name evidence="7" type="primary">PCS_1</name>
    <name evidence="7" type="ORF">FRACYDRAFT_208526</name>
</gene>
<dbReference type="InterPro" id="IPR038765">
    <property type="entry name" value="Papain-like_cys_pep_sf"/>
</dbReference>
<dbReference type="PANTHER" id="PTHR33447">
    <property type="entry name" value="GLUTATHIONE GAMMA-GLUTAMYLCYSTEINYLTRANSFERASE"/>
    <property type="match status" value="1"/>
</dbReference>
<accession>A0A1E7FGF7</accession>
<dbReference type="KEGG" id="fcy:FRACYDRAFT_208526"/>
<dbReference type="InterPro" id="IPR007719">
    <property type="entry name" value="PCS_N"/>
</dbReference>
<dbReference type="Gene3D" id="3.90.70.30">
    <property type="entry name" value="Phytochelatin synthase, N-terminal domain"/>
    <property type="match status" value="1"/>
</dbReference>
<dbReference type="SUPFAM" id="SSF54001">
    <property type="entry name" value="Cysteine proteinases"/>
    <property type="match status" value="1"/>
</dbReference>
<evidence type="ECO:0000313" key="7">
    <source>
        <dbReference type="EMBL" id="OEU16863.1"/>
    </source>
</evidence>
<dbReference type="EMBL" id="KV784358">
    <property type="protein sequence ID" value="OEU16863.1"/>
    <property type="molecule type" value="Genomic_DNA"/>
</dbReference>
<reference evidence="7 8" key="1">
    <citation type="submission" date="2016-09" db="EMBL/GenBank/DDBJ databases">
        <title>Extensive genetic diversity and differential bi-allelic expression allows diatom success in the polar Southern Ocean.</title>
        <authorList>
            <consortium name="DOE Joint Genome Institute"/>
            <person name="Mock T."/>
            <person name="Otillar R.P."/>
            <person name="Strauss J."/>
            <person name="Dupont C."/>
            <person name="Frickenhaus S."/>
            <person name="Maumus F."/>
            <person name="Mcmullan M."/>
            <person name="Sanges R."/>
            <person name="Schmutz J."/>
            <person name="Toseland A."/>
            <person name="Valas R."/>
            <person name="Veluchamy A."/>
            <person name="Ward B.J."/>
            <person name="Allen A."/>
            <person name="Barry K."/>
            <person name="Falciatore A."/>
            <person name="Ferrante M."/>
            <person name="Fortunato A.E."/>
            <person name="Gloeckner G."/>
            <person name="Gruber A."/>
            <person name="Hipkin R."/>
            <person name="Janech M."/>
            <person name="Kroth P."/>
            <person name="Leese F."/>
            <person name="Lindquist E."/>
            <person name="Lyon B.R."/>
            <person name="Martin J."/>
            <person name="Mayer C."/>
            <person name="Parker M."/>
            <person name="Quesneville H."/>
            <person name="Raymond J."/>
            <person name="Uhlig C."/>
            <person name="Valentin K.U."/>
            <person name="Worden A.Z."/>
            <person name="Armbrust E.V."/>
            <person name="Bowler C."/>
            <person name="Green B."/>
            <person name="Moulton V."/>
            <person name="Van Oosterhout C."/>
            <person name="Grigoriev I."/>
        </authorList>
    </citation>
    <scope>NUCLEOTIDE SEQUENCE [LARGE SCALE GENOMIC DNA]</scope>
    <source>
        <strain evidence="7 8">CCMP1102</strain>
    </source>
</reference>
<organism evidence="7 8">
    <name type="scientific">Fragilariopsis cylindrus CCMP1102</name>
    <dbReference type="NCBI Taxonomy" id="635003"/>
    <lineage>
        <taxon>Eukaryota</taxon>
        <taxon>Sar</taxon>
        <taxon>Stramenopiles</taxon>
        <taxon>Ochrophyta</taxon>
        <taxon>Bacillariophyta</taxon>
        <taxon>Bacillariophyceae</taxon>
        <taxon>Bacillariophycidae</taxon>
        <taxon>Bacillariales</taxon>
        <taxon>Bacillariaceae</taxon>
        <taxon>Fragilariopsis</taxon>
    </lineage>
</organism>
<protein>
    <recommendedName>
        <fullName evidence="1">glutathione gamma-glutamylcysteinyltransferase</fullName>
        <ecNumber evidence="1">2.3.2.15</ecNumber>
    </recommendedName>
</protein>
<evidence type="ECO:0000259" key="6">
    <source>
        <dbReference type="PROSITE" id="PS51443"/>
    </source>
</evidence>
<sequence length="386" mass="43996">MKSTGSSSSCSECKPTPEPLPENIPSFYQRKLPETCIAFASREGKNIFKSSLEKDGLKSFYNLIEQHHTQTEPAFCGVSTLVMVLNSLAVDPGQHWKGPWRWYSEEMLNCCVDMDDIKKAGITLRDFHCLALCQGLSVDLQYCDETSSLDAFREAVERACVGSDDDDDDDDDEQQKDEGKNRFEVMVVSYSRAVLKQTGSGHFSPIAAYDKASDSVLILDTARFKYGAHWTKLPLIYDAMKPIDPDTGKPRGYALLSFVPDSQRCVEVSKCKNANDVSKQKVSKQKSDNKKSKTTSSALSTQPASIIFRSKMNQKQRRRLYKEYITCLRRDEKYKGGDIPYDAVRAFWCERDSNRPVRVWEIIEPVRVNSVEENQMLQRMRKYSRI</sequence>
<dbReference type="FunFam" id="3.90.70.30:FF:000001">
    <property type="entry name" value="Glutathione gamma-glutamylcysteinyltransferase 1"/>
    <property type="match status" value="1"/>
</dbReference>
<dbReference type="GO" id="GO:0046872">
    <property type="term" value="F:metal ion binding"/>
    <property type="evidence" value="ECO:0007669"/>
    <property type="project" value="UniProtKB-KW"/>
</dbReference>
<evidence type="ECO:0000256" key="2">
    <source>
        <dbReference type="ARBA" id="ARBA00022539"/>
    </source>
</evidence>